<keyword evidence="2" id="KW-1185">Reference proteome</keyword>
<reference evidence="2" key="1">
    <citation type="journal article" date="2023" name="G3 (Bethesda)">
        <title>Genome assembly and association tests identify interacting loci associated with vigor, precocity, and sex in interspecific pistachio rootstocks.</title>
        <authorList>
            <person name="Palmer W."/>
            <person name="Jacygrad E."/>
            <person name="Sagayaradj S."/>
            <person name="Cavanaugh K."/>
            <person name="Han R."/>
            <person name="Bertier L."/>
            <person name="Beede B."/>
            <person name="Kafkas S."/>
            <person name="Golino D."/>
            <person name="Preece J."/>
            <person name="Michelmore R."/>
        </authorList>
    </citation>
    <scope>NUCLEOTIDE SEQUENCE [LARGE SCALE GENOMIC DNA]</scope>
</reference>
<gene>
    <name evidence="1" type="ORF">Pint_21881</name>
</gene>
<proteinExistence type="predicted"/>
<comment type="caution">
    <text evidence="1">The sequence shown here is derived from an EMBL/GenBank/DDBJ whole genome shotgun (WGS) entry which is preliminary data.</text>
</comment>
<protein>
    <submittedName>
        <fullName evidence="1">Uncharacterized protein</fullName>
    </submittedName>
</protein>
<accession>A0ACC0X8T3</accession>
<organism evidence="1 2">
    <name type="scientific">Pistacia integerrima</name>
    <dbReference type="NCBI Taxonomy" id="434235"/>
    <lineage>
        <taxon>Eukaryota</taxon>
        <taxon>Viridiplantae</taxon>
        <taxon>Streptophyta</taxon>
        <taxon>Embryophyta</taxon>
        <taxon>Tracheophyta</taxon>
        <taxon>Spermatophyta</taxon>
        <taxon>Magnoliopsida</taxon>
        <taxon>eudicotyledons</taxon>
        <taxon>Gunneridae</taxon>
        <taxon>Pentapetalae</taxon>
        <taxon>rosids</taxon>
        <taxon>malvids</taxon>
        <taxon>Sapindales</taxon>
        <taxon>Anacardiaceae</taxon>
        <taxon>Pistacia</taxon>
    </lineage>
</organism>
<dbReference type="EMBL" id="CM047748">
    <property type="protein sequence ID" value="KAJ0013382.1"/>
    <property type="molecule type" value="Genomic_DNA"/>
</dbReference>
<dbReference type="Proteomes" id="UP001163603">
    <property type="component" value="Chromosome 13"/>
</dbReference>
<evidence type="ECO:0000313" key="2">
    <source>
        <dbReference type="Proteomes" id="UP001163603"/>
    </source>
</evidence>
<name>A0ACC0X8T3_9ROSI</name>
<sequence length="142" mass="14922">MAAALVTLFVLTFAVALSTTAADPDLLQDLCVADLNSTMKVNGYPCRKRAIVDDFFSDSLAKPGAINGCRGYQTTLACVQKIPGLNTLGVSLTRIDFAPGGLNPPHTHSRATEMVHVLNGALTVGFITANGSNLFSRPIETG</sequence>
<evidence type="ECO:0000313" key="1">
    <source>
        <dbReference type="EMBL" id="KAJ0013382.1"/>
    </source>
</evidence>